<dbReference type="PANTHER" id="PTHR30273">
    <property type="entry name" value="PERIPLASMIC SIGNAL SENSOR AND SIGMA FACTOR ACTIVATOR FECR-RELATED"/>
    <property type="match status" value="1"/>
</dbReference>
<evidence type="ECO:0000313" key="4">
    <source>
        <dbReference type="EMBL" id="RPD40871.1"/>
    </source>
</evidence>
<dbReference type="InterPro" id="IPR012373">
    <property type="entry name" value="Ferrdict_sens_TM"/>
</dbReference>
<proteinExistence type="predicted"/>
<name>A0A3N4MB93_9BACT</name>
<dbReference type="EMBL" id="RMBX01000006">
    <property type="protein sequence ID" value="RPD40871.1"/>
    <property type="molecule type" value="Genomic_DNA"/>
</dbReference>
<feature type="domain" description="FecR protein" evidence="2">
    <location>
        <begin position="133"/>
        <end position="228"/>
    </location>
</feature>
<dbReference type="PIRSF" id="PIRSF018266">
    <property type="entry name" value="FecR"/>
    <property type="match status" value="1"/>
</dbReference>
<keyword evidence="1" id="KW-1133">Transmembrane helix</keyword>
<evidence type="ECO:0000313" key="5">
    <source>
        <dbReference type="Proteomes" id="UP000279089"/>
    </source>
</evidence>
<evidence type="ECO:0000259" key="3">
    <source>
        <dbReference type="Pfam" id="PF16344"/>
    </source>
</evidence>
<dbReference type="Gene3D" id="2.60.120.1440">
    <property type="match status" value="1"/>
</dbReference>
<keyword evidence="5" id="KW-1185">Reference proteome</keyword>
<dbReference type="AlphaFoldDB" id="A0A3N4MB93"/>
<evidence type="ECO:0000256" key="1">
    <source>
        <dbReference type="SAM" id="Phobius"/>
    </source>
</evidence>
<keyword evidence="1" id="KW-0812">Transmembrane</keyword>
<dbReference type="Pfam" id="PF04773">
    <property type="entry name" value="FecR"/>
    <property type="match status" value="1"/>
</dbReference>
<protein>
    <submittedName>
        <fullName evidence="4">DUF4974 domain-containing protein</fullName>
    </submittedName>
</protein>
<organism evidence="4 5">
    <name type="scientific">Chitinophaga barathri</name>
    <dbReference type="NCBI Taxonomy" id="1647451"/>
    <lineage>
        <taxon>Bacteria</taxon>
        <taxon>Pseudomonadati</taxon>
        <taxon>Bacteroidota</taxon>
        <taxon>Chitinophagia</taxon>
        <taxon>Chitinophagales</taxon>
        <taxon>Chitinophagaceae</taxon>
        <taxon>Chitinophaga</taxon>
    </lineage>
</organism>
<comment type="caution">
    <text evidence="4">The sequence shown here is derived from an EMBL/GenBank/DDBJ whole genome shotgun (WGS) entry which is preliminary data.</text>
</comment>
<dbReference type="InterPro" id="IPR006860">
    <property type="entry name" value="FecR"/>
</dbReference>
<dbReference type="Pfam" id="PF16344">
    <property type="entry name" value="FecR_C"/>
    <property type="match status" value="1"/>
</dbReference>
<dbReference type="OrthoDB" id="1523735at2"/>
<evidence type="ECO:0000259" key="2">
    <source>
        <dbReference type="Pfam" id="PF04773"/>
    </source>
</evidence>
<dbReference type="Gene3D" id="3.55.50.30">
    <property type="match status" value="1"/>
</dbReference>
<sequence>MSDNYRSVEDFVCDESFQRYCLGTDQSATDFWENWIKEHPDASAEIAGARELFSMLNARQGNLGEQVRELKDGLERSTFLKEEFGQREAISRRPRRILYAGIAASLLLAVSVYFFLDRQGGKSPESMPVIAATIQSGSEPRKTLMLADGSVLTMRHNSSISLSEGFSKTNRVLTLSGEAFFDVKPDPSHPFIVHTKDASIEVLGTVFNVSAYPENSYTETALFRGRVEVTSKEDPSRKTVLMPSQKLVIQSGGKRDTAFAVRSLAVDPVDHKAKEIAWVRNRLKIQDESLEQIAGRLQQWYGIPIVITNEEVKKYSYSGTFESETVIKALEALQLSYPFSFEVEQTRIVISK</sequence>
<dbReference type="RefSeq" id="WP_120516822.1">
    <property type="nucleotide sequence ID" value="NZ_QXZY01000007.1"/>
</dbReference>
<dbReference type="Proteomes" id="UP000279089">
    <property type="component" value="Unassembled WGS sequence"/>
</dbReference>
<dbReference type="PANTHER" id="PTHR30273:SF2">
    <property type="entry name" value="PROTEIN FECR"/>
    <property type="match status" value="1"/>
</dbReference>
<feature type="transmembrane region" description="Helical" evidence="1">
    <location>
        <begin position="97"/>
        <end position="116"/>
    </location>
</feature>
<keyword evidence="1" id="KW-0472">Membrane</keyword>
<feature type="domain" description="Protein FecR C-terminal" evidence="3">
    <location>
        <begin position="283"/>
        <end position="350"/>
    </location>
</feature>
<gene>
    <name evidence="4" type="ORF">EG028_12685</name>
</gene>
<dbReference type="GO" id="GO:0016989">
    <property type="term" value="F:sigma factor antagonist activity"/>
    <property type="evidence" value="ECO:0007669"/>
    <property type="project" value="TreeGrafter"/>
</dbReference>
<reference evidence="5" key="1">
    <citation type="submission" date="2018-11" db="EMBL/GenBank/DDBJ databases">
        <title>Chitinophaga lutea sp.nov., isolate from arsenic contaminated soil.</title>
        <authorList>
            <person name="Zong Y."/>
        </authorList>
    </citation>
    <scope>NUCLEOTIDE SEQUENCE [LARGE SCALE GENOMIC DNA]</scope>
    <source>
        <strain evidence="5">YLT18</strain>
    </source>
</reference>
<accession>A0A3N4MB93</accession>
<dbReference type="InterPro" id="IPR032508">
    <property type="entry name" value="FecR_C"/>
</dbReference>